<dbReference type="Gene3D" id="3.20.20.80">
    <property type="entry name" value="Glycosidases"/>
    <property type="match status" value="1"/>
</dbReference>
<protein>
    <submittedName>
        <fullName evidence="3">Alpha-amylase family glycosyl hydrolase</fullName>
    </submittedName>
</protein>
<dbReference type="GO" id="GO:0016787">
    <property type="term" value="F:hydrolase activity"/>
    <property type="evidence" value="ECO:0007669"/>
    <property type="project" value="UniProtKB-KW"/>
</dbReference>
<comment type="similarity">
    <text evidence="1">Belongs to the glycosyl hydrolase 13 family.</text>
</comment>
<dbReference type="InterPro" id="IPR017853">
    <property type="entry name" value="GH"/>
</dbReference>
<dbReference type="Gene3D" id="2.60.40.1180">
    <property type="entry name" value="Golgi alpha-mannosidase II"/>
    <property type="match status" value="1"/>
</dbReference>
<gene>
    <name evidence="3" type="ORF">SH580_12370</name>
</gene>
<evidence type="ECO:0000256" key="1">
    <source>
        <dbReference type="ARBA" id="ARBA00008061"/>
    </source>
</evidence>
<dbReference type="InterPro" id="IPR013780">
    <property type="entry name" value="Glyco_hydro_b"/>
</dbReference>
<keyword evidence="4" id="KW-1185">Reference proteome</keyword>
<dbReference type="InterPro" id="IPR045857">
    <property type="entry name" value="O16G_dom_2"/>
</dbReference>
<organism evidence="3 4">
    <name type="scientific">Coraliomargarita algicola</name>
    <dbReference type="NCBI Taxonomy" id="3092156"/>
    <lineage>
        <taxon>Bacteria</taxon>
        <taxon>Pseudomonadati</taxon>
        <taxon>Verrucomicrobiota</taxon>
        <taxon>Opitutia</taxon>
        <taxon>Puniceicoccales</taxon>
        <taxon>Coraliomargaritaceae</taxon>
        <taxon>Coraliomargarita</taxon>
    </lineage>
</organism>
<evidence type="ECO:0000259" key="2">
    <source>
        <dbReference type="SMART" id="SM00642"/>
    </source>
</evidence>
<keyword evidence="3" id="KW-0378">Hydrolase</keyword>
<dbReference type="PANTHER" id="PTHR10357">
    <property type="entry name" value="ALPHA-AMYLASE FAMILY MEMBER"/>
    <property type="match status" value="1"/>
</dbReference>
<dbReference type="SUPFAM" id="SSF51445">
    <property type="entry name" value="(Trans)glycosidases"/>
    <property type="match status" value="1"/>
</dbReference>
<sequence length="546" mass="60797">MIASTSWLKDAVIYQIYPQSFQDSNQDGVGDFQGIIQRLDYIRDLGINTIWLNPCFDSPFGDAGYDVRDFYKIAPRYGKESDFVALLAAAHARGIRVILDLVAGHTSMDNPWFVEEASHPQSPEANRYIWKNRAFDPQQGPVKDDFVSNFFWYQPALNFGYSEPSEPWQDPIDAPGPMKNRAELRKILAYWFDLGCDGFRVDMAGSLVKPENTPASIEATKGIWQEIRAWMDVDYPDRVLMSEWSYPSRAIAAGFHLDFMLHFNAPGYSSLFFNGNGTLPPPAGQTHCYFDAAGKGSLEVFRQSYMEQRAATAGKGLITLPVGCHDFQRLRCAPRGWEELRCAWVFFMTQAGPPTIYYGEEIGMRYVEGVAAKEGSTLDGIVAINAGTSGLGERAGTRTPMQWDASKNAGFSSAEAEALYLPIDEDANRPTVAAQEADQESLLHFVRKLIRIRRAHPCLGTDSSFTILNPRETPYPLVILRASEQARCIVVMNPSSESQSIELAIDGQVEAVLLNQGCDWTQEQAGVSLTVSKFGYGIFNLNTFPG</sequence>
<name>A0ABZ0RDJ1_9BACT</name>
<dbReference type="Pfam" id="PF00128">
    <property type="entry name" value="Alpha-amylase"/>
    <property type="match status" value="1"/>
</dbReference>
<dbReference type="InterPro" id="IPR006047">
    <property type="entry name" value="GH13_cat_dom"/>
</dbReference>
<dbReference type="SMART" id="SM00642">
    <property type="entry name" value="Aamy"/>
    <property type="match status" value="1"/>
</dbReference>
<dbReference type="EMBL" id="CP138858">
    <property type="protein sequence ID" value="WPJ94229.1"/>
    <property type="molecule type" value="Genomic_DNA"/>
</dbReference>
<reference evidence="3 4" key="1">
    <citation type="submission" date="2023-11" db="EMBL/GenBank/DDBJ databases">
        <title>Coraliomargarita sp. nov., isolated from marine algae.</title>
        <authorList>
            <person name="Lee J.K."/>
            <person name="Baek J.H."/>
            <person name="Kim J.M."/>
            <person name="Choi D.G."/>
            <person name="Jeon C.O."/>
        </authorList>
    </citation>
    <scope>NUCLEOTIDE SEQUENCE [LARGE SCALE GENOMIC DNA]</scope>
    <source>
        <strain evidence="3 4">J2-16</strain>
    </source>
</reference>
<accession>A0ABZ0RDJ1</accession>
<dbReference type="RefSeq" id="WP_319831171.1">
    <property type="nucleotide sequence ID" value="NZ_CP138858.1"/>
</dbReference>
<dbReference type="Proteomes" id="UP001324993">
    <property type="component" value="Chromosome"/>
</dbReference>
<evidence type="ECO:0000313" key="3">
    <source>
        <dbReference type="EMBL" id="WPJ94229.1"/>
    </source>
</evidence>
<dbReference type="PANTHER" id="PTHR10357:SF179">
    <property type="entry name" value="NEUTRAL AND BASIC AMINO ACID TRANSPORT PROTEIN RBAT"/>
    <property type="match status" value="1"/>
</dbReference>
<dbReference type="Gene3D" id="3.90.400.10">
    <property type="entry name" value="Oligo-1,6-glucosidase, Domain 2"/>
    <property type="match status" value="1"/>
</dbReference>
<feature type="domain" description="Glycosyl hydrolase family 13 catalytic" evidence="2">
    <location>
        <begin position="15"/>
        <end position="453"/>
    </location>
</feature>
<evidence type="ECO:0000313" key="4">
    <source>
        <dbReference type="Proteomes" id="UP001324993"/>
    </source>
</evidence>
<proteinExistence type="inferred from homology"/>